<dbReference type="InterPro" id="IPR012132">
    <property type="entry name" value="GMC_OxRdtase"/>
</dbReference>
<keyword evidence="4" id="KW-0274">FAD</keyword>
<dbReference type="InterPro" id="IPR000172">
    <property type="entry name" value="GMC_OxRdtase_N"/>
</dbReference>
<dbReference type="Proteomes" id="UP000030706">
    <property type="component" value="Unassembled WGS sequence"/>
</dbReference>
<keyword evidence="5" id="KW-0560">Oxidoreductase</keyword>
<evidence type="ECO:0000256" key="2">
    <source>
        <dbReference type="ARBA" id="ARBA00010790"/>
    </source>
</evidence>
<feature type="domain" description="Glucose-methanol-choline oxidoreductase C-terminal" evidence="7">
    <location>
        <begin position="479"/>
        <end position="621"/>
    </location>
</feature>
<dbReference type="InterPro" id="IPR007867">
    <property type="entry name" value="GMC_OxRtase_C"/>
</dbReference>
<dbReference type="Pfam" id="PF00732">
    <property type="entry name" value="GMC_oxred_N"/>
    <property type="match status" value="1"/>
</dbReference>
<dbReference type="SUPFAM" id="SSF54373">
    <property type="entry name" value="FAD-linked reductases, C-terminal domain"/>
    <property type="match status" value="1"/>
</dbReference>
<protein>
    <submittedName>
        <fullName evidence="8">Alcohol oxidase</fullName>
    </submittedName>
</protein>
<sequence length="710" mass="77007">MLLLCYDVRSDTPQLPRQKGRSAFPHARLHHSDIIFQHLRAQHLNNPGRCESCIDVEEHAGTADATTLPSYGAGTAGLLLAIILTEDPFINVAVLEAGSDGRTNPNITIPELRGEIIDTEYDWAYYSTVQPGLYENRSQAVNRGKTIGGTSAMNWMIHNEDSRIQLDIWESLLNLTSWNSDASLGWNWETLSTAFRESEVFFAPSSNASSAEQPDPANHGSSGYICSTLQRSVLSLLSDYVTPALLNAGYAVPGDRNGGNVTGAGLLPLAICPGNYTRSYSGSAYTAVQDRRNLHLYTNAQVTDISWISTTTGNVTARGLNYVDTSGRTSNTSLSIQAQDIILSAGIAGSAPILERSGVGNPDILTPLNITPIVNLSSVGTGLRDPLMMQYQPLQYNFSVEFTGGEYAQNYIDLRPAQDVLSPADYNAASVWLNETTSIPGLEDAQLLVFKHLWFTRQPLIEMAWQYSSTQSMPYTLIPLSQGTIHINTSDPLAAPVIDPNYNSVTAIINNETVPWDLWLLSRASQFYVTQLASTPPFSDVLTKTDPDHNLSPADYQQAVYERTGTSQHLTGGLPMLPRSAGGAIASDLLVYGTQNVRVVDGSIFPYQPSAHPMGLTYSVAVHAAKILQRVKGSKLTYTEDPGRSNSSSNATAVFPTNLPTATYDVRGSAVPASSSVAVSTGGVEKVEDQYVRLVLWLSPFPKSQIMSSQ</sequence>
<keyword evidence="3" id="KW-0285">Flavoprotein</keyword>
<evidence type="ECO:0000259" key="6">
    <source>
        <dbReference type="Pfam" id="PF00732"/>
    </source>
</evidence>
<dbReference type="GO" id="GO:0050660">
    <property type="term" value="F:flavin adenine dinucleotide binding"/>
    <property type="evidence" value="ECO:0007669"/>
    <property type="project" value="InterPro"/>
</dbReference>
<gene>
    <name evidence="8" type="ORF">M438DRAFT_407741</name>
</gene>
<keyword evidence="9" id="KW-1185">Reference proteome</keyword>
<evidence type="ECO:0000256" key="4">
    <source>
        <dbReference type="ARBA" id="ARBA00022827"/>
    </source>
</evidence>
<dbReference type="GO" id="GO:0016614">
    <property type="term" value="F:oxidoreductase activity, acting on CH-OH group of donors"/>
    <property type="evidence" value="ECO:0007669"/>
    <property type="project" value="InterPro"/>
</dbReference>
<accession>A0A074Y485</accession>
<comment type="cofactor">
    <cofactor evidence="1">
        <name>FAD</name>
        <dbReference type="ChEBI" id="CHEBI:57692"/>
    </cofactor>
</comment>
<dbReference type="InterPro" id="IPR027424">
    <property type="entry name" value="Glucose_Oxidase_domain_2"/>
</dbReference>
<name>A0A074Y485_AURPU</name>
<organism evidence="8 9">
    <name type="scientific">Aureobasidium pullulans EXF-150</name>
    <dbReference type="NCBI Taxonomy" id="1043002"/>
    <lineage>
        <taxon>Eukaryota</taxon>
        <taxon>Fungi</taxon>
        <taxon>Dikarya</taxon>
        <taxon>Ascomycota</taxon>
        <taxon>Pezizomycotina</taxon>
        <taxon>Dothideomycetes</taxon>
        <taxon>Dothideomycetidae</taxon>
        <taxon>Dothideales</taxon>
        <taxon>Saccotheciaceae</taxon>
        <taxon>Aureobasidium</taxon>
    </lineage>
</organism>
<reference evidence="8 9" key="1">
    <citation type="journal article" date="2014" name="BMC Genomics">
        <title>Genome sequencing of four Aureobasidium pullulans varieties: biotechnological potential, stress tolerance, and description of new species.</title>
        <authorList>
            <person name="Gostin Ar C."/>
            <person name="Ohm R.A."/>
            <person name="Kogej T."/>
            <person name="Sonjak S."/>
            <person name="Turk M."/>
            <person name="Zajc J."/>
            <person name="Zalar P."/>
            <person name="Grube M."/>
            <person name="Sun H."/>
            <person name="Han J."/>
            <person name="Sharma A."/>
            <person name="Chiniquy J."/>
            <person name="Ngan C.Y."/>
            <person name="Lipzen A."/>
            <person name="Barry K."/>
            <person name="Grigoriev I.V."/>
            <person name="Gunde-Cimerman N."/>
        </authorList>
    </citation>
    <scope>NUCLEOTIDE SEQUENCE [LARGE SCALE GENOMIC DNA]</scope>
    <source>
        <strain evidence="8 9">EXF-150</strain>
    </source>
</reference>
<dbReference type="InterPro" id="IPR036188">
    <property type="entry name" value="FAD/NAD-bd_sf"/>
</dbReference>
<dbReference type="HOGENOM" id="CLU_002865_6_1_1"/>
<dbReference type="Gene3D" id="3.50.50.60">
    <property type="entry name" value="FAD/NAD(P)-binding domain"/>
    <property type="match status" value="1"/>
</dbReference>
<evidence type="ECO:0000313" key="9">
    <source>
        <dbReference type="Proteomes" id="UP000030706"/>
    </source>
</evidence>
<evidence type="ECO:0000256" key="5">
    <source>
        <dbReference type="ARBA" id="ARBA00023002"/>
    </source>
</evidence>
<dbReference type="GeneID" id="40752221"/>
<dbReference type="Pfam" id="PF05199">
    <property type="entry name" value="GMC_oxred_C"/>
    <property type="match status" value="1"/>
</dbReference>
<evidence type="ECO:0000259" key="7">
    <source>
        <dbReference type="Pfam" id="PF05199"/>
    </source>
</evidence>
<proteinExistence type="inferred from homology"/>
<dbReference type="RefSeq" id="XP_029757888.1">
    <property type="nucleotide sequence ID" value="XM_029909915.1"/>
</dbReference>
<evidence type="ECO:0000256" key="1">
    <source>
        <dbReference type="ARBA" id="ARBA00001974"/>
    </source>
</evidence>
<dbReference type="Gene3D" id="4.10.450.10">
    <property type="entry name" value="Glucose Oxidase, domain 2"/>
    <property type="match status" value="1"/>
</dbReference>
<dbReference type="EMBL" id="KL584990">
    <property type="protein sequence ID" value="KEQ81701.1"/>
    <property type="molecule type" value="Genomic_DNA"/>
</dbReference>
<dbReference type="AlphaFoldDB" id="A0A074Y485"/>
<evidence type="ECO:0000256" key="3">
    <source>
        <dbReference type="ARBA" id="ARBA00022630"/>
    </source>
</evidence>
<dbReference type="Gene3D" id="3.30.560.10">
    <property type="entry name" value="Glucose Oxidase, domain 3"/>
    <property type="match status" value="1"/>
</dbReference>
<dbReference type="OrthoDB" id="269227at2759"/>
<dbReference type="PANTHER" id="PTHR11552">
    <property type="entry name" value="GLUCOSE-METHANOL-CHOLINE GMC OXIDOREDUCTASE"/>
    <property type="match status" value="1"/>
</dbReference>
<evidence type="ECO:0000313" key="8">
    <source>
        <dbReference type="EMBL" id="KEQ81701.1"/>
    </source>
</evidence>
<dbReference type="STRING" id="1043002.A0A074Y485"/>
<dbReference type="SUPFAM" id="SSF51905">
    <property type="entry name" value="FAD/NAD(P)-binding domain"/>
    <property type="match status" value="1"/>
</dbReference>
<feature type="domain" description="Glucose-methanol-choline oxidoreductase N-terminal" evidence="6">
    <location>
        <begin position="129"/>
        <end position="364"/>
    </location>
</feature>
<comment type="similarity">
    <text evidence="2">Belongs to the GMC oxidoreductase family.</text>
</comment>
<dbReference type="PANTHER" id="PTHR11552:SF201">
    <property type="entry name" value="GLUCOSE-METHANOL-CHOLINE OXIDOREDUCTASE N-TERMINAL DOMAIN-CONTAINING PROTEIN"/>
    <property type="match status" value="1"/>
</dbReference>